<dbReference type="PANTHER" id="PTHR43157">
    <property type="entry name" value="PHOSPHATIDYLINOSITOL-GLYCAN BIOSYNTHESIS CLASS F PROTEIN-RELATED"/>
    <property type="match status" value="1"/>
</dbReference>
<dbReference type="Proteomes" id="UP000624325">
    <property type="component" value="Unassembled WGS sequence"/>
</dbReference>
<keyword evidence="1" id="KW-0560">Oxidoreductase</keyword>
<keyword evidence="3" id="KW-1185">Reference proteome</keyword>
<dbReference type="InterPro" id="IPR036291">
    <property type="entry name" value="NAD(P)-bd_dom_sf"/>
</dbReference>
<gene>
    <name evidence="2" type="ORF">Air01nite_33110</name>
</gene>
<dbReference type="PRINTS" id="PR00081">
    <property type="entry name" value="GDHRDH"/>
</dbReference>
<protein>
    <submittedName>
        <fullName evidence="2">Retinol dehydrogenase</fullName>
    </submittedName>
</protein>
<organism evidence="2 3">
    <name type="scientific">Asanoa iriomotensis</name>
    <dbReference type="NCBI Taxonomy" id="234613"/>
    <lineage>
        <taxon>Bacteria</taxon>
        <taxon>Bacillati</taxon>
        <taxon>Actinomycetota</taxon>
        <taxon>Actinomycetes</taxon>
        <taxon>Micromonosporales</taxon>
        <taxon>Micromonosporaceae</taxon>
        <taxon>Asanoa</taxon>
    </lineage>
</organism>
<dbReference type="EMBL" id="BONC01000021">
    <property type="protein sequence ID" value="GIF57216.1"/>
    <property type="molecule type" value="Genomic_DNA"/>
</dbReference>
<proteinExistence type="predicted"/>
<reference evidence="2 3" key="1">
    <citation type="submission" date="2021-01" db="EMBL/GenBank/DDBJ databases">
        <title>Whole genome shotgun sequence of Asanoa iriomotensis NBRC 100142.</title>
        <authorList>
            <person name="Komaki H."/>
            <person name="Tamura T."/>
        </authorList>
    </citation>
    <scope>NUCLEOTIDE SEQUENCE [LARGE SCALE GENOMIC DNA]</scope>
    <source>
        <strain evidence="2 3">NBRC 100142</strain>
    </source>
</reference>
<dbReference type="SUPFAM" id="SSF51735">
    <property type="entry name" value="NAD(P)-binding Rossmann-fold domains"/>
    <property type="match status" value="1"/>
</dbReference>
<dbReference type="Pfam" id="PF00106">
    <property type="entry name" value="adh_short"/>
    <property type="match status" value="1"/>
</dbReference>
<evidence type="ECO:0000256" key="1">
    <source>
        <dbReference type="ARBA" id="ARBA00023002"/>
    </source>
</evidence>
<dbReference type="InterPro" id="IPR002347">
    <property type="entry name" value="SDR_fam"/>
</dbReference>
<name>A0ABQ4C359_9ACTN</name>
<evidence type="ECO:0000313" key="3">
    <source>
        <dbReference type="Proteomes" id="UP000624325"/>
    </source>
</evidence>
<accession>A0ABQ4C359</accession>
<dbReference type="Gene3D" id="3.40.50.720">
    <property type="entry name" value="NAD(P)-binding Rossmann-like Domain"/>
    <property type="match status" value="1"/>
</dbReference>
<sequence>MEEVTGRVAVITGASSGIGLSAAVALARRGDQVVLVGRDPARLAAAAAEVRDAAGTLPASFRADFGALDDVRGLAEQLRAAYDRIDVLANNAGAIVLHPATTVDGYELTIQANHLASFLLTVLLHDRLGRMVVTASGAHRWGNLDPRDLNRPLDGYIPLRAYGTSKQANILFAAEAARQWPGMLSFSYHPGAVRTRFYNENRLIAWGMKHTPLLRGPEKGAETLVWLATADPALLVNGAYYYDLKPRRLGAKATDPALAAALWKASEQAIS</sequence>
<dbReference type="PANTHER" id="PTHR43157:SF31">
    <property type="entry name" value="PHOSPHATIDYLINOSITOL-GLYCAN BIOSYNTHESIS CLASS F PROTEIN"/>
    <property type="match status" value="1"/>
</dbReference>
<comment type="caution">
    <text evidence="2">The sequence shown here is derived from an EMBL/GenBank/DDBJ whole genome shotgun (WGS) entry which is preliminary data.</text>
</comment>
<dbReference type="RefSeq" id="WP_203703316.1">
    <property type="nucleotide sequence ID" value="NZ_BAAALU010000021.1"/>
</dbReference>
<evidence type="ECO:0000313" key="2">
    <source>
        <dbReference type="EMBL" id="GIF57216.1"/>
    </source>
</evidence>